<name>A0A9D7QKU7_9RHOO</name>
<evidence type="ECO:0000313" key="4">
    <source>
        <dbReference type="Proteomes" id="UP000808146"/>
    </source>
</evidence>
<dbReference type="AlphaFoldDB" id="A0A9D7QKU7"/>
<evidence type="ECO:0000256" key="1">
    <source>
        <dbReference type="SAM" id="MobiDB-lite"/>
    </source>
</evidence>
<feature type="transmembrane region" description="Helical" evidence="2">
    <location>
        <begin position="36"/>
        <end position="57"/>
    </location>
</feature>
<feature type="transmembrane region" description="Helical" evidence="2">
    <location>
        <begin position="69"/>
        <end position="88"/>
    </location>
</feature>
<keyword evidence="2" id="KW-1133">Transmembrane helix</keyword>
<dbReference type="NCBIfam" id="NF033632">
    <property type="entry name" value="SLATT_4"/>
    <property type="match status" value="1"/>
</dbReference>
<reference evidence="3" key="1">
    <citation type="submission" date="2020-10" db="EMBL/GenBank/DDBJ databases">
        <title>Connecting structure to function with the recovery of over 1000 high-quality activated sludge metagenome-assembled genomes encoding full-length rRNA genes using long-read sequencing.</title>
        <authorList>
            <person name="Singleton C.M."/>
            <person name="Petriglieri F."/>
            <person name="Kristensen J.M."/>
            <person name="Kirkegaard R.H."/>
            <person name="Michaelsen T.Y."/>
            <person name="Andersen M.H."/>
            <person name="Karst S.M."/>
            <person name="Dueholm M.S."/>
            <person name="Nielsen P.H."/>
            <person name="Albertsen M."/>
        </authorList>
    </citation>
    <scope>NUCLEOTIDE SEQUENCE</scope>
    <source>
        <strain evidence="3">OdNE_18-Q3-R46-58_BAT3C.305</strain>
    </source>
</reference>
<gene>
    <name evidence="3" type="ORF">IPN75_10685</name>
</gene>
<feature type="region of interest" description="Disordered" evidence="1">
    <location>
        <begin position="148"/>
        <end position="168"/>
    </location>
</feature>
<dbReference type="EMBL" id="JADKBR010000015">
    <property type="protein sequence ID" value="MBK8890807.1"/>
    <property type="molecule type" value="Genomic_DNA"/>
</dbReference>
<organism evidence="3 4">
    <name type="scientific">Candidatus Dechloromonas phosphorivorans</name>
    <dbReference type="NCBI Taxonomy" id="2899244"/>
    <lineage>
        <taxon>Bacteria</taxon>
        <taxon>Pseudomonadati</taxon>
        <taxon>Pseudomonadota</taxon>
        <taxon>Betaproteobacteria</taxon>
        <taxon>Rhodocyclales</taxon>
        <taxon>Azonexaceae</taxon>
        <taxon>Dechloromonas</taxon>
    </lineage>
</organism>
<evidence type="ECO:0000256" key="2">
    <source>
        <dbReference type="SAM" id="Phobius"/>
    </source>
</evidence>
<comment type="caution">
    <text evidence="3">The sequence shown here is derived from an EMBL/GenBank/DDBJ whole genome shotgun (WGS) entry which is preliminary data.</text>
</comment>
<keyword evidence="2" id="KW-0472">Membrane</keyword>
<accession>A0A9D7QKU7</accession>
<dbReference type="Proteomes" id="UP000808146">
    <property type="component" value="Unassembled WGS sequence"/>
</dbReference>
<proteinExistence type="predicted"/>
<sequence>MQEILDRVKQEAGELEQECVLRAKDHFFACGRWDRIHLFLGIPTTLIAGITSVAAMSDIVTKFGYDKDIVSGVLALIVAGLTALTTFLNPSERATAHKTASSTYDIIRMKSNLLKDIDLSVNYASLDEPTKEIIKQLKEITNQFSALGQSSPRVPRSIYNTNRSPQNS</sequence>
<keyword evidence="2" id="KW-0812">Transmembrane</keyword>
<evidence type="ECO:0000313" key="3">
    <source>
        <dbReference type="EMBL" id="MBK8890807.1"/>
    </source>
</evidence>
<protein>
    <submittedName>
        <fullName evidence="3">SLATT domain-containing protein</fullName>
    </submittedName>
</protein>